<evidence type="ECO:0000256" key="9">
    <source>
        <dbReference type="ARBA" id="ARBA00022801"/>
    </source>
</evidence>
<evidence type="ECO:0000256" key="3">
    <source>
        <dbReference type="ARBA" id="ARBA00009813"/>
    </source>
</evidence>
<dbReference type="NCBIfam" id="NF008290">
    <property type="entry name" value="PRK11070.1"/>
    <property type="match status" value="1"/>
</dbReference>
<feature type="domain" description="Thioredoxin" evidence="14">
    <location>
        <begin position="37"/>
        <end position="232"/>
    </location>
</feature>
<protein>
    <recommendedName>
        <fullName evidence="5">Single-stranded-DNA-specific exonuclease RecJ</fullName>
    </recommendedName>
</protein>
<dbReference type="InterPro" id="IPR036249">
    <property type="entry name" value="Thioredoxin-like_sf"/>
</dbReference>
<dbReference type="InterPro" id="IPR004610">
    <property type="entry name" value="RecJ"/>
</dbReference>
<evidence type="ECO:0000256" key="6">
    <source>
        <dbReference type="ARBA" id="ARBA00022722"/>
    </source>
</evidence>
<comment type="subunit">
    <text evidence="4">Homodimer.</text>
</comment>
<evidence type="ECO:0000313" key="15">
    <source>
        <dbReference type="EMBL" id="VEN36703.1"/>
    </source>
</evidence>
<dbReference type="Gene3D" id="3.10.450.70">
    <property type="entry name" value="Disulphide bond isomerase, DsbC/G, N-terminal"/>
    <property type="match status" value="1"/>
</dbReference>
<dbReference type="PANTHER" id="PTHR30255">
    <property type="entry name" value="SINGLE-STRANDED-DNA-SPECIFIC EXONUCLEASE RECJ"/>
    <property type="match status" value="1"/>
</dbReference>
<keyword evidence="12" id="KW-0676">Redox-active center</keyword>
<comment type="similarity">
    <text evidence="2">Belongs to the RecJ family.</text>
</comment>
<feature type="signal peptide" evidence="13">
    <location>
        <begin position="1"/>
        <end position="21"/>
    </location>
</feature>
<dbReference type="FunFam" id="3.90.1640.30:FF:000001">
    <property type="entry name" value="Single-stranded-DNA-specific exonuclease RecJ"/>
    <property type="match status" value="1"/>
</dbReference>
<dbReference type="Pfam" id="PF10411">
    <property type="entry name" value="DsbC_N"/>
    <property type="match status" value="1"/>
</dbReference>
<dbReference type="Pfam" id="PF02272">
    <property type="entry name" value="DHHA1"/>
    <property type="match status" value="1"/>
</dbReference>
<dbReference type="FunFam" id="3.10.310.30:FF:000001">
    <property type="entry name" value="Single-stranded-DNA-specific exonuclease recJ"/>
    <property type="match status" value="1"/>
</dbReference>
<evidence type="ECO:0000256" key="13">
    <source>
        <dbReference type="SAM" id="SignalP"/>
    </source>
</evidence>
<dbReference type="NCBIfam" id="TIGR00644">
    <property type="entry name" value="recJ"/>
    <property type="match status" value="1"/>
</dbReference>
<dbReference type="InterPro" id="IPR003156">
    <property type="entry name" value="DHHA1_dom"/>
</dbReference>
<dbReference type="Gene3D" id="3.90.1640.30">
    <property type="match status" value="1"/>
</dbReference>
<comment type="subcellular location">
    <subcellularLocation>
        <location evidence="1">Periplasm</location>
    </subcellularLocation>
</comment>
<dbReference type="GO" id="GO:0003676">
    <property type="term" value="F:nucleic acid binding"/>
    <property type="evidence" value="ECO:0007669"/>
    <property type="project" value="InterPro"/>
</dbReference>
<feature type="chain" id="PRO_5025001194" description="Single-stranded-DNA-specific exonuclease RecJ" evidence="13">
    <location>
        <begin position="22"/>
        <end position="795"/>
    </location>
</feature>
<evidence type="ECO:0000256" key="11">
    <source>
        <dbReference type="ARBA" id="ARBA00023157"/>
    </source>
</evidence>
<keyword evidence="7 13" id="KW-0732">Signal</keyword>
<evidence type="ECO:0000256" key="2">
    <source>
        <dbReference type="ARBA" id="ARBA00005915"/>
    </source>
</evidence>
<proteinExistence type="inferred from homology"/>
<keyword evidence="8" id="KW-0574">Periplasm</keyword>
<dbReference type="InterPro" id="IPR051673">
    <property type="entry name" value="SSDNA_exonuclease_RecJ"/>
</dbReference>
<gene>
    <name evidence="15" type="ORF">CALMAC_LOCUS2220</name>
</gene>
<evidence type="ECO:0000256" key="5">
    <source>
        <dbReference type="ARBA" id="ARBA00019841"/>
    </source>
</evidence>
<evidence type="ECO:0000256" key="1">
    <source>
        <dbReference type="ARBA" id="ARBA00004418"/>
    </source>
</evidence>
<keyword evidence="6" id="KW-0540">Nuclease</keyword>
<dbReference type="PANTHER" id="PTHR30255:SF2">
    <property type="entry name" value="SINGLE-STRANDED-DNA-SPECIFIC EXONUCLEASE RECJ"/>
    <property type="match status" value="1"/>
</dbReference>
<dbReference type="InterPro" id="IPR018950">
    <property type="entry name" value="DiS-bond_isomerase_DsbC/G_N"/>
</dbReference>
<dbReference type="Pfam" id="PF17768">
    <property type="entry name" value="RecJ_OB"/>
    <property type="match status" value="1"/>
</dbReference>
<dbReference type="GO" id="GO:0006310">
    <property type="term" value="P:DNA recombination"/>
    <property type="evidence" value="ECO:0007669"/>
    <property type="project" value="InterPro"/>
</dbReference>
<dbReference type="NCBIfam" id="NF008129">
    <property type="entry name" value="PRK10877.1"/>
    <property type="match status" value="1"/>
</dbReference>
<dbReference type="InterPro" id="IPR033954">
    <property type="entry name" value="DiS-bond_Isoase_DsbC/G"/>
</dbReference>
<dbReference type="SUPFAM" id="SSF52833">
    <property type="entry name" value="Thioredoxin-like"/>
    <property type="match status" value="1"/>
</dbReference>
<dbReference type="Gene3D" id="3.10.310.30">
    <property type="match status" value="1"/>
</dbReference>
<dbReference type="Pfam" id="PF01368">
    <property type="entry name" value="DHH"/>
    <property type="match status" value="1"/>
</dbReference>
<dbReference type="AlphaFoldDB" id="A0A653BM78"/>
<keyword evidence="11" id="KW-1015">Disulfide bond</keyword>
<evidence type="ECO:0000256" key="4">
    <source>
        <dbReference type="ARBA" id="ARBA00011738"/>
    </source>
</evidence>
<sequence length="795" mass="86477">MKKTFALFTLLAASVTGLAHADDAAIKQSLTKLGVTSSDIQPAPVAGMKTVLTNSGVLYVTEDGKHIIQGPMYDVSGAQPVNVTNQLLMKNLNALEKEMIVYKAAQEKHVITVFTDITCGYCHKLHEEMKDYNALGITVRYLAFPRAGVQSQPEQDMKAIWCAKDRNKAFDDAMNGKGVKPASCDIDIANHYALGVQFGVTGTPAIVLSNGYVVPGYQGPKEMKAFLDEHQKQMGAPIKLRRRDAGDTADLPDDLPLLLKRLYASRGVRTASDLERSVKGMLPWQQLSGIENAAEMLYNAFREGTRIVVVGDFDADGATSTALSVLSLRALGCDNVTYLVPNRFEDGYGLSPEVVDQAHARGAQMIMTVDNGISSHAGVDHAHRLGIPVLVTDHHLPGDTLPAAEAIINPNLRDCDFPSKSLAGVGVAFYLMLALRTLLRDKGWFESRGIAVPNLAEYLDLVALGTVADVVPLDANNRILTWQGLSRIRAGKCRPGIKALLEISNRDPLKLAASDLGFALGPRLNAAGRLDDMSVGVALLLCDNIGEARVLASELDALNQTRKEIEQGMQAEALTLCEKLERSGDTLPGGLAMYHPEWHQGVVGILASRIKERFHRPVIAFAPAGDGTLKGSGRSIQGLHMRDVLERLDTLHPNLMIKFGGHAMAAGLSLEESKFEDFQRLFGELVTEWIDPALLQGEVVSDGALSPADMTMEVAQMLRDAGPWGQMFPEPLFDGRFRLLQQRIVGERHLKVMVEPVGGGPLLDGIAFNVDTSIWPDNGVREVELAYKLDINEFR</sequence>
<dbReference type="InterPro" id="IPR017937">
    <property type="entry name" value="Thioredoxin_CS"/>
</dbReference>
<dbReference type="Proteomes" id="UP000410492">
    <property type="component" value="Unassembled WGS sequence"/>
</dbReference>
<evidence type="ECO:0000256" key="7">
    <source>
        <dbReference type="ARBA" id="ARBA00022729"/>
    </source>
</evidence>
<dbReference type="FunFam" id="3.40.30.10:FF:000083">
    <property type="entry name" value="Thiol:disulfide interchange protein"/>
    <property type="match status" value="1"/>
</dbReference>
<evidence type="ECO:0000256" key="8">
    <source>
        <dbReference type="ARBA" id="ARBA00022764"/>
    </source>
</evidence>
<dbReference type="InterPro" id="IPR012336">
    <property type="entry name" value="Thioredoxin-like_fold"/>
</dbReference>
<dbReference type="InterPro" id="IPR038763">
    <property type="entry name" value="DHH_sf"/>
</dbReference>
<dbReference type="Pfam" id="PF13098">
    <property type="entry name" value="Thioredoxin_2"/>
    <property type="match status" value="1"/>
</dbReference>
<dbReference type="GO" id="GO:0008409">
    <property type="term" value="F:5'-3' exonuclease activity"/>
    <property type="evidence" value="ECO:0007669"/>
    <property type="project" value="InterPro"/>
</dbReference>
<dbReference type="OrthoDB" id="10070111at2759"/>
<organism evidence="15 16">
    <name type="scientific">Callosobruchus maculatus</name>
    <name type="common">Southern cowpea weevil</name>
    <name type="synonym">Pulse bruchid</name>
    <dbReference type="NCBI Taxonomy" id="64391"/>
    <lineage>
        <taxon>Eukaryota</taxon>
        <taxon>Metazoa</taxon>
        <taxon>Ecdysozoa</taxon>
        <taxon>Arthropoda</taxon>
        <taxon>Hexapoda</taxon>
        <taxon>Insecta</taxon>
        <taxon>Pterygota</taxon>
        <taxon>Neoptera</taxon>
        <taxon>Endopterygota</taxon>
        <taxon>Coleoptera</taxon>
        <taxon>Polyphaga</taxon>
        <taxon>Cucujiformia</taxon>
        <taxon>Chrysomeloidea</taxon>
        <taxon>Chrysomelidae</taxon>
        <taxon>Bruchinae</taxon>
        <taxon>Bruchini</taxon>
        <taxon>Callosobruchus</taxon>
    </lineage>
</organism>
<reference evidence="15 16" key="1">
    <citation type="submission" date="2019-01" db="EMBL/GenBank/DDBJ databases">
        <authorList>
            <person name="Sayadi A."/>
        </authorList>
    </citation>
    <scope>NUCLEOTIDE SEQUENCE [LARGE SCALE GENOMIC DNA]</scope>
</reference>
<dbReference type="InterPro" id="IPR013766">
    <property type="entry name" value="Thioredoxin_domain"/>
</dbReference>
<comment type="similarity">
    <text evidence="3">Belongs to the thioredoxin family. DsbC subfamily.</text>
</comment>
<dbReference type="SUPFAM" id="SSF54423">
    <property type="entry name" value="DsbC/DsbG N-terminal domain-like"/>
    <property type="match status" value="1"/>
</dbReference>
<dbReference type="SUPFAM" id="SSF64182">
    <property type="entry name" value="DHH phosphoesterases"/>
    <property type="match status" value="1"/>
</dbReference>
<evidence type="ECO:0000256" key="10">
    <source>
        <dbReference type="ARBA" id="ARBA00022839"/>
    </source>
</evidence>
<keyword evidence="9" id="KW-0378">Hydrolase</keyword>
<dbReference type="PROSITE" id="PS00194">
    <property type="entry name" value="THIOREDOXIN_1"/>
    <property type="match status" value="1"/>
</dbReference>
<dbReference type="InterPro" id="IPR001667">
    <property type="entry name" value="DDH_dom"/>
</dbReference>
<dbReference type="Gene3D" id="3.40.30.10">
    <property type="entry name" value="Glutaredoxin"/>
    <property type="match status" value="1"/>
</dbReference>
<dbReference type="EMBL" id="CAACVG010002642">
    <property type="protein sequence ID" value="VEN36703.1"/>
    <property type="molecule type" value="Genomic_DNA"/>
</dbReference>
<dbReference type="InterPro" id="IPR009094">
    <property type="entry name" value="DiS-bond_isomerase_DsbC/G_N_sf"/>
</dbReference>
<accession>A0A653BM78</accession>
<dbReference type="InterPro" id="IPR041122">
    <property type="entry name" value="RecJ_OB"/>
</dbReference>
<name>A0A653BM78_CALMS</name>
<evidence type="ECO:0000259" key="14">
    <source>
        <dbReference type="PROSITE" id="PS51352"/>
    </source>
</evidence>
<keyword evidence="16" id="KW-1185">Reference proteome</keyword>
<dbReference type="CDD" id="cd03020">
    <property type="entry name" value="DsbA_DsbC_DsbG"/>
    <property type="match status" value="1"/>
</dbReference>
<evidence type="ECO:0000313" key="16">
    <source>
        <dbReference type="Proteomes" id="UP000410492"/>
    </source>
</evidence>
<feature type="non-terminal residue" evidence="15">
    <location>
        <position position="795"/>
    </location>
</feature>
<keyword evidence="10" id="KW-0269">Exonuclease</keyword>
<dbReference type="PROSITE" id="PS51352">
    <property type="entry name" value="THIOREDOXIN_2"/>
    <property type="match status" value="1"/>
</dbReference>
<evidence type="ECO:0000256" key="12">
    <source>
        <dbReference type="ARBA" id="ARBA00023284"/>
    </source>
</evidence>
<dbReference type="GO" id="GO:0006281">
    <property type="term" value="P:DNA repair"/>
    <property type="evidence" value="ECO:0007669"/>
    <property type="project" value="InterPro"/>
</dbReference>